<keyword evidence="4 7" id="KW-0472">Membrane</keyword>
<evidence type="ECO:0000313" key="10">
    <source>
        <dbReference type="Proteomes" id="UP000653454"/>
    </source>
</evidence>
<evidence type="ECO:0000256" key="1">
    <source>
        <dbReference type="ARBA" id="ARBA00004141"/>
    </source>
</evidence>
<feature type="transmembrane region" description="Helical" evidence="7">
    <location>
        <begin position="12"/>
        <end position="32"/>
    </location>
</feature>
<dbReference type="InterPro" id="IPR036259">
    <property type="entry name" value="MFS_trans_sf"/>
</dbReference>
<dbReference type="InterPro" id="IPR020846">
    <property type="entry name" value="MFS_dom"/>
</dbReference>
<comment type="caution">
    <text evidence="9">The sequence shown here is derived from an EMBL/GenBank/DDBJ whole genome shotgun (WGS) entry which is preliminary data.</text>
</comment>
<comment type="subcellular location">
    <subcellularLocation>
        <location evidence="1">Membrane</location>
        <topology evidence="1">Multi-pass membrane protein</topology>
    </subcellularLocation>
</comment>
<feature type="transmembrane region" description="Helical" evidence="7">
    <location>
        <begin position="329"/>
        <end position="352"/>
    </location>
</feature>
<feature type="transmembrane region" description="Helical" evidence="7">
    <location>
        <begin position="140"/>
        <end position="160"/>
    </location>
</feature>
<feature type="transmembrane region" description="Helical" evidence="7">
    <location>
        <begin position="52"/>
        <end position="74"/>
    </location>
</feature>
<keyword evidence="3 7" id="KW-1133">Transmembrane helix</keyword>
<evidence type="ECO:0000256" key="7">
    <source>
        <dbReference type="SAM" id="Phobius"/>
    </source>
</evidence>
<dbReference type="GO" id="GO:0016020">
    <property type="term" value="C:membrane"/>
    <property type="evidence" value="ECO:0007669"/>
    <property type="project" value="UniProtKB-SubCell"/>
</dbReference>
<dbReference type="SUPFAM" id="SSF103473">
    <property type="entry name" value="MFS general substrate transporter"/>
    <property type="match status" value="1"/>
</dbReference>
<dbReference type="PROSITE" id="PS50850">
    <property type="entry name" value="MFS"/>
    <property type="match status" value="1"/>
</dbReference>
<feature type="transmembrane region" description="Helical" evidence="7">
    <location>
        <begin position="423"/>
        <end position="446"/>
    </location>
</feature>
<feature type="transmembrane region" description="Helical" evidence="7">
    <location>
        <begin position="359"/>
        <end position="380"/>
    </location>
</feature>
<dbReference type="InterPro" id="IPR050549">
    <property type="entry name" value="MFS_Trehalose_Transporter"/>
</dbReference>
<sequence length="495" mass="53398">MGGVVYQIHASVACSFGCFLMGMLNTWPSYTLDLYSHPNTTLLERPVTEMEASLVGSLPSLGAMAGSAAAGLLIDQLGRKRGGVVMMLPFAISWAIVEVSRSALPILIARFVSGVAGGACLVFAPIFISEVAEDSVRGTLASCPIVLYCAGAMFSYLLGWFSRYHAIVWVNLATSVMGVVLMGTVGESPVFLLKKNREEEACAAIAHYRGATASSKLVLEEFSRLKQQICPAVELITVTSAETEKTPEESEKEKLNGEETTGNQEKSMQTVVDTVEPRMPAWKMLYVSRSSSQAFKVVAIHLTMQVFMGIVPVQVYAKELFATAAPDLSSNLCSVLFAIVLLGGSIATAAVADKTGRRFLLISSSVLVAIFMAALGFSLQTHLQPAWIAALLILLYCFSFNCGAGTVPYVLLAEVFVQEVQGLASMILIELVWFLNFVIIAVFPFVTKLLGIHGVFYVFAAMGVGNAVLGYFIVPETKGLSNQEIQEAFLRRTKK</sequence>
<evidence type="ECO:0000313" key="9">
    <source>
        <dbReference type="EMBL" id="CAG9134070.1"/>
    </source>
</evidence>
<dbReference type="PRINTS" id="PR00171">
    <property type="entry name" value="SUGRTRNSPORT"/>
</dbReference>
<accession>A0A8S4G0Z3</accession>
<reference evidence="9" key="1">
    <citation type="submission" date="2020-11" db="EMBL/GenBank/DDBJ databases">
        <authorList>
            <person name="Whiteford S."/>
        </authorList>
    </citation>
    <scope>NUCLEOTIDE SEQUENCE</scope>
</reference>
<protein>
    <submittedName>
        <fullName evidence="9">(diamondback moth) hypothetical protein</fullName>
    </submittedName>
</protein>
<feature type="transmembrane region" description="Helical" evidence="7">
    <location>
        <begin position="294"/>
        <end position="317"/>
    </location>
</feature>
<feature type="transmembrane region" description="Helical" evidence="7">
    <location>
        <begin position="103"/>
        <end position="128"/>
    </location>
</feature>
<feature type="transmembrane region" description="Helical" evidence="7">
    <location>
        <begin position="386"/>
        <end position="411"/>
    </location>
</feature>
<dbReference type="AlphaFoldDB" id="A0A8S4G0Z3"/>
<dbReference type="InterPro" id="IPR005829">
    <property type="entry name" value="Sugar_transporter_CS"/>
</dbReference>
<dbReference type="GO" id="GO:0022857">
    <property type="term" value="F:transmembrane transporter activity"/>
    <property type="evidence" value="ECO:0007669"/>
    <property type="project" value="InterPro"/>
</dbReference>
<dbReference type="Gene3D" id="1.20.1250.20">
    <property type="entry name" value="MFS general substrate transporter like domains"/>
    <property type="match status" value="1"/>
</dbReference>
<feature type="region of interest" description="Disordered" evidence="6">
    <location>
        <begin position="241"/>
        <end position="270"/>
    </location>
</feature>
<evidence type="ECO:0000256" key="4">
    <source>
        <dbReference type="ARBA" id="ARBA00023136"/>
    </source>
</evidence>
<feature type="transmembrane region" description="Helical" evidence="7">
    <location>
        <begin position="166"/>
        <end position="185"/>
    </location>
</feature>
<dbReference type="PANTHER" id="PTHR48021">
    <property type="match status" value="1"/>
</dbReference>
<evidence type="ECO:0000256" key="2">
    <source>
        <dbReference type="ARBA" id="ARBA00022692"/>
    </source>
</evidence>
<dbReference type="Proteomes" id="UP000653454">
    <property type="component" value="Unassembled WGS sequence"/>
</dbReference>
<feature type="domain" description="Major facilitator superfamily (MFS) profile" evidence="8">
    <location>
        <begin position="1"/>
        <end position="478"/>
    </location>
</feature>
<keyword evidence="5" id="KW-0325">Glycoprotein</keyword>
<name>A0A8S4G0Z3_PLUXY</name>
<evidence type="ECO:0000256" key="5">
    <source>
        <dbReference type="ARBA" id="ARBA00023180"/>
    </source>
</evidence>
<dbReference type="PANTHER" id="PTHR48021:SF1">
    <property type="entry name" value="GH07001P-RELATED"/>
    <property type="match status" value="1"/>
</dbReference>
<dbReference type="InterPro" id="IPR005828">
    <property type="entry name" value="MFS_sugar_transport-like"/>
</dbReference>
<dbReference type="Pfam" id="PF00083">
    <property type="entry name" value="Sugar_tr"/>
    <property type="match status" value="2"/>
</dbReference>
<keyword evidence="2 7" id="KW-0812">Transmembrane</keyword>
<keyword evidence="10" id="KW-1185">Reference proteome</keyword>
<feature type="compositionally biased region" description="Basic and acidic residues" evidence="6">
    <location>
        <begin position="242"/>
        <end position="257"/>
    </location>
</feature>
<dbReference type="PROSITE" id="PS00217">
    <property type="entry name" value="SUGAR_TRANSPORT_2"/>
    <property type="match status" value="1"/>
</dbReference>
<evidence type="ECO:0000256" key="6">
    <source>
        <dbReference type="SAM" id="MobiDB-lite"/>
    </source>
</evidence>
<dbReference type="InterPro" id="IPR003663">
    <property type="entry name" value="Sugar/inositol_transpt"/>
</dbReference>
<feature type="compositionally biased region" description="Polar residues" evidence="6">
    <location>
        <begin position="260"/>
        <end position="270"/>
    </location>
</feature>
<evidence type="ECO:0000256" key="3">
    <source>
        <dbReference type="ARBA" id="ARBA00022989"/>
    </source>
</evidence>
<proteinExistence type="predicted"/>
<feature type="transmembrane region" description="Helical" evidence="7">
    <location>
        <begin position="452"/>
        <end position="474"/>
    </location>
</feature>
<gene>
    <name evidence="9" type="ORF">PLXY2_LOCUS12349</name>
</gene>
<organism evidence="9 10">
    <name type="scientific">Plutella xylostella</name>
    <name type="common">Diamondback moth</name>
    <name type="synonym">Plutella maculipennis</name>
    <dbReference type="NCBI Taxonomy" id="51655"/>
    <lineage>
        <taxon>Eukaryota</taxon>
        <taxon>Metazoa</taxon>
        <taxon>Ecdysozoa</taxon>
        <taxon>Arthropoda</taxon>
        <taxon>Hexapoda</taxon>
        <taxon>Insecta</taxon>
        <taxon>Pterygota</taxon>
        <taxon>Neoptera</taxon>
        <taxon>Endopterygota</taxon>
        <taxon>Lepidoptera</taxon>
        <taxon>Glossata</taxon>
        <taxon>Ditrysia</taxon>
        <taxon>Yponomeutoidea</taxon>
        <taxon>Plutellidae</taxon>
        <taxon>Plutella</taxon>
    </lineage>
</organism>
<evidence type="ECO:0000259" key="8">
    <source>
        <dbReference type="PROSITE" id="PS50850"/>
    </source>
</evidence>
<dbReference type="EMBL" id="CAJHNJ030000072">
    <property type="protein sequence ID" value="CAG9134070.1"/>
    <property type="molecule type" value="Genomic_DNA"/>
</dbReference>